<keyword evidence="2" id="KW-1185">Reference proteome</keyword>
<evidence type="ECO:0000313" key="1">
    <source>
        <dbReference type="EMBL" id="SFE49748.1"/>
    </source>
</evidence>
<organism evidence="1 2">
    <name type="scientific">Paenibacillus catalpae</name>
    <dbReference type="NCBI Taxonomy" id="1045775"/>
    <lineage>
        <taxon>Bacteria</taxon>
        <taxon>Bacillati</taxon>
        <taxon>Bacillota</taxon>
        <taxon>Bacilli</taxon>
        <taxon>Bacillales</taxon>
        <taxon>Paenibacillaceae</taxon>
        <taxon>Paenibacillus</taxon>
    </lineage>
</organism>
<reference evidence="2" key="1">
    <citation type="submission" date="2016-10" db="EMBL/GenBank/DDBJ databases">
        <authorList>
            <person name="Varghese N."/>
            <person name="Submissions S."/>
        </authorList>
    </citation>
    <scope>NUCLEOTIDE SEQUENCE [LARGE SCALE GENOMIC DNA]</scope>
    <source>
        <strain evidence="2">CGMCC 1.10784</strain>
    </source>
</reference>
<protein>
    <submittedName>
        <fullName evidence="1">Uncharacterized protein</fullName>
    </submittedName>
</protein>
<sequence>MEFGEDLIKEFLEHKEANPNTFTWWSFVNIKSDLQTALGFAKFFYPEIIEVNGCFLLKDKYDEQRFQSWKDACNNSKKCIERMMNLYELADFFHINTTFDEGDDIQGQVKALGEALKLFWSMSFRDRFPERQIVVDIFVEYDDQLFITVYEELNK</sequence>
<dbReference type="RefSeq" id="WP_091187110.1">
    <property type="nucleotide sequence ID" value="NZ_FOMT01000003.1"/>
</dbReference>
<dbReference type="AlphaFoldDB" id="A0A1I2B1G6"/>
<proteinExistence type="predicted"/>
<accession>A0A1I2B1G6</accession>
<dbReference type="Proteomes" id="UP000198855">
    <property type="component" value="Unassembled WGS sequence"/>
</dbReference>
<evidence type="ECO:0000313" key="2">
    <source>
        <dbReference type="Proteomes" id="UP000198855"/>
    </source>
</evidence>
<gene>
    <name evidence="1" type="ORF">SAMN05216378_3329</name>
</gene>
<dbReference type="EMBL" id="FOMT01000003">
    <property type="protein sequence ID" value="SFE49748.1"/>
    <property type="molecule type" value="Genomic_DNA"/>
</dbReference>
<name>A0A1I2B1G6_9BACL</name>
<dbReference type="OrthoDB" id="2618800at2"/>